<evidence type="ECO:0000313" key="3">
    <source>
        <dbReference type="EMBL" id="KUI71460.1"/>
    </source>
</evidence>
<keyword evidence="4" id="KW-1185">Reference proteome</keyword>
<proteinExistence type="predicted"/>
<feature type="transmembrane region" description="Helical" evidence="2">
    <location>
        <begin position="71"/>
        <end position="92"/>
    </location>
</feature>
<dbReference type="EMBL" id="CM003104">
    <property type="protein sequence ID" value="KUI71460.1"/>
    <property type="molecule type" value="Genomic_DNA"/>
</dbReference>
<feature type="compositionally biased region" description="Low complexity" evidence="1">
    <location>
        <begin position="334"/>
        <end position="345"/>
    </location>
</feature>
<keyword evidence="2" id="KW-1133">Transmembrane helix</keyword>
<sequence length="445" mass="48697">MAPALAAYARSVLSHTLTSDLSARSPHGNYHDGSALGPLAARSLLLGRDDSSNGPDPEAGIVHPNDINNKFVFVVFGLIGAAFIIIGIWFFFWAKNGGFYFKENDWDDYKSTVLRRKGPNGTTLSGATTVTDLGGGSVYKDIDDDRNEDLTTVVSGTTGITGITGGVSDIVGRERRRKKREQKEREKERRREERHREREEKKRSGSHARGGRRKVAEDGGVVDEHAEAEAEEYLRNYRHEKPARVGGINRESDASTWDGSTNPSESSRGGYTESTVTSELMPNRERSPAPSPEKPSKKSGGIRKVYSTADKRDSRETARIRAEARKLQERGRRAAASSAAGASSSHPRRDFSWQRNNRVDEDSALVEAPPSYDAVEDADSRVPGSWAESDVSSEVGTKSYHHVIPGLASSSAGGSSVAGTDVRDYAEEKRKKRRSGGGAGYRRER</sequence>
<feature type="compositionally biased region" description="Gly residues" evidence="1">
    <location>
        <begin position="436"/>
        <end position="445"/>
    </location>
</feature>
<feature type="region of interest" description="Disordered" evidence="1">
    <location>
        <begin position="164"/>
        <end position="224"/>
    </location>
</feature>
<feature type="compositionally biased region" description="Basic and acidic residues" evidence="1">
    <location>
        <begin position="309"/>
        <end position="332"/>
    </location>
</feature>
<dbReference type="AlphaFoldDB" id="A0A194W5X1"/>
<feature type="compositionally biased region" description="Basic and acidic residues" evidence="1">
    <location>
        <begin position="181"/>
        <end position="203"/>
    </location>
</feature>
<feature type="compositionally biased region" description="Basic residues" evidence="1">
    <location>
        <begin position="204"/>
        <end position="213"/>
    </location>
</feature>
<feature type="compositionally biased region" description="Basic and acidic residues" evidence="1">
    <location>
        <begin position="347"/>
        <end position="361"/>
    </location>
</feature>
<name>A0A194W5X1_CYTMA</name>
<keyword evidence="2" id="KW-0472">Membrane</keyword>
<reference evidence="3" key="1">
    <citation type="submission" date="2014-12" db="EMBL/GenBank/DDBJ databases">
        <title>Genome Sequence of Valsa Canker Pathogens Uncovers a Specific Adaption of Colonization on Woody Bark.</title>
        <authorList>
            <person name="Yin Z."/>
            <person name="Liu H."/>
            <person name="Gao X."/>
            <person name="Li Z."/>
            <person name="Song N."/>
            <person name="Ke X."/>
            <person name="Dai Q."/>
            <person name="Wu Y."/>
            <person name="Sun Y."/>
            <person name="Xu J.-R."/>
            <person name="Kang Z.K."/>
            <person name="Wang L."/>
            <person name="Huang L."/>
        </authorList>
    </citation>
    <scope>NUCLEOTIDE SEQUENCE [LARGE SCALE GENOMIC DNA]</scope>
    <source>
        <strain evidence="3">03-8</strain>
    </source>
</reference>
<accession>A0A194W5X1</accession>
<feature type="compositionally biased region" description="Polar residues" evidence="1">
    <location>
        <begin position="254"/>
        <end position="280"/>
    </location>
</feature>
<evidence type="ECO:0008006" key="5">
    <source>
        <dbReference type="Google" id="ProtNLM"/>
    </source>
</evidence>
<feature type="compositionally biased region" description="Low complexity" evidence="1">
    <location>
        <begin position="408"/>
        <end position="419"/>
    </location>
</feature>
<evidence type="ECO:0000256" key="1">
    <source>
        <dbReference type="SAM" id="MobiDB-lite"/>
    </source>
</evidence>
<gene>
    <name evidence="3" type="ORF">VM1G_06887</name>
</gene>
<dbReference type="OrthoDB" id="5393404at2759"/>
<keyword evidence="2" id="KW-0812">Transmembrane</keyword>
<protein>
    <recommendedName>
        <fullName evidence="5">Endosomal spry domain-containing protein</fullName>
    </recommendedName>
</protein>
<evidence type="ECO:0000256" key="2">
    <source>
        <dbReference type="SAM" id="Phobius"/>
    </source>
</evidence>
<dbReference type="Proteomes" id="UP000078559">
    <property type="component" value="Chromosome 7"/>
</dbReference>
<evidence type="ECO:0000313" key="4">
    <source>
        <dbReference type="Proteomes" id="UP000078559"/>
    </source>
</evidence>
<feature type="compositionally biased region" description="Basic and acidic residues" evidence="1">
    <location>
        <begin position="214"/>
        <end position="224"/>
    </location>
</feature>
<organism evidence="3 4">
    <name type="scientific">Cytospora mali</name>
    <name type="common">Apple Valsa canker fungus</name>
    <name type="synonym">Valsa mali</name>
    <dbReference type="NCBI Taxonomy" id="578113"/>
    <lineage>
        <taxon>Eukaryota</taxon>
        <taxon>Fungi</taxon>
        <taxon>Dikarya</taxon>
        <taxon>Ascomycota</taxon>
        <taxon>Pezizomycotina</taxon>
        <taxon>Sordariomycetes</taxon>
        <taxon>Sordariomycetidae</taxon>
        <taxon>Diaporthales</taxon>
        <taxon>Cytosporaceae</taxon>
        <taxon>Cytospora</taxon>
    </lineage>
</organism>
<feature type="region of interest" description="Disordered" evidence="1">
    <location>
        <begin position="244"/>
        <end position="445"/>
    </location>
</feature>